<comment type="caution">
    <text evidence="2">The sequence shown here is derived from an EMBL/GenBank/DDBJ whole genome shotgun (WGS) entry which is preliminary data.</text>
</comment>
<evidence type="ECO:0000313" key="3">
    <source>
        <dbReference type="Proteomes" id="UP000823399"/>
    </source>
</evidence>
<proteinExistence type="predicted"/>
<sequence>MTTAKSLHSDSSQTRPNSHQNSCLQIMESCKIQTLPRANFLEYRTPRAAGRCGAADMDPAIREARHVCSFKLSFLIMVPGVRSALPREQLLQEAGFSWWLLRSFLISLLKLWSARCVLSNYRGTPYSRSHRNAPSCWNLDTLWNSRGTNCGQIEIDEFCFSSFVSRSPGSYYSSRFERSMFSCSLLKQDMEVVILSAHTPEGIGNYCGSHVDNGLHLPRKKWITALSLALNIFCASLRSSDVSGRPVGILNTTIITQHPICA</sequence>
<protein>
    <submittedName>
        <fullName evidence="2">Uncharacterized protein</fullName>
    </submittedName>
</protein>
<gene>
    <name evidence="2" type="ORF">F5147DRAFT_726735</name>
</gene>
<name>A0A9P7JLW1_9AGAM</name>
<evidence type="ECO:0000256" key="1">
    <source>
        <dbReference type="SAM" id="MobiDB-lite"/>
    </source>
</evidence>
<evidence type="ECO:0000313" key="2">
    <source>
        <dbReference type="EMBL" id="KAG2088675.1"/>
    </source>
</evidence>
<dbReference type="AlphaFoldDB" id="A0A9P7JLW1"/>
<organism evidence="2 3">
    <name type="scientific">Suillus discolor</name>
    <dbReference type="NCBI Taxonomy" id="1912936"/>
    <lineage>
        <taxon>Eukaryota</taxon>
        <taxon>Fungi</taxon>
        <taxon>Dikarya</taxon>
        <taxon>Basidiomycota</taxon>
        <taxon>Agaricomycotina</taxon>
        <taxon>Agaricomycetes</taxon>
        <taxon>Agaricomycetidae</taxon>
        <taxon>Boletales</taxon>
        <taxon>Suillineae</taxon>
        <taxon>Suillaceae</taxon>
        <taxon>Suillus</taxon>
    </lineage>
</organism>
<dbReference type="Proteomes" id="UP000823399">
    <property type="component" value="Unassembled WGS sequence"/>
</dbReference>
<dbReference type="EMBL" id="JABBWM010000119">
    <property type="protein sequence ID" value="KAG2088675.1"/>
    <property type="molecule type" value="Genomic_DNA"/>
</dbReference>
<keyword evidence="3" id="KW-1185">Reference proteome</keyword>
<dbReference type="OrthoDB" id="10471696at2759"/>
<dbReference type="GeneID" id="64701455"/>
<feature type="region of interest" description="Disordered" evidence="1">
    <location>
        <begin position="1"/>
        <end position="20"/>
    </location>
</feature>
<reference evidence="2" key="1">
    <citation type="journal article" date="2020" name="New Phytol.">
        <title>Comparative genomics reveals dynamic genome evolution in host specialist ectomycorrhizal fungi.</title>
        <authorList>
            <person name="Lofgren L.A."/>
            <person name="Nguyen N.H."/>
            <person name="Vilgalys R."/>
            <person name="Ruytinx J."/>
            <person name="Liao H.L."/>
            <person name="Branco S."/>
            <person name="Kuo A."/>
            <person name="LaButti K."/>
            <person name="Lipzen A."/>
            <person name="Andreopoulos W."/>
            <person name="Pangilinan J."/>
            <person name="Riley R."/>
            <person name="Hundley H."/>
            <person name="Na H."/>
            <person name="Barry K."/>
            <person name="Grigoriev I.V."/>
            <person name="Stajich J.E."/>
            <person name="Kennedy P.G."/>
        </authorList>
    </citation>
    <scope>NUCLEOTIDE SEQUENCE</scope>
    <source>
        <strain evidence="2">FC423</strain>
    </source>
</reference>
<accession>A0A9P7JLW1</accession>
<dbReference type="RefSeq" id="XP_041285623.1">
    <property type="nucleotide sequence ID" value="XM_041439196.1"/>
</dbReference>